<sequence>PTTNSTQKSVSSNADRSVEAAIESSPMTDDYALKTCVESSFEATNRPSLFGTPVSAGSALQAPTPSATQTGVSSNADRSVEAAIESSPMTDDYALKTCVESSFEATNQPSLFGTPTAAESRLNTPRTNATQKSVTSHVDSADEAT</sequence>
<organism evidence="1 2">
    <name type="scientific">Panagrolaimus sp. PS1159</name>
    <dbReference type="NCBI Taxonomy" id="55785"/>
    <lineage>
        <taxon>Eukaryota</taxon>
        <taxon>Metazoa</taxon>
        <taxon>Ecdysozoa</taxon>
        <taxon>Nematoda</taxon>
        <taxon>Chromadorea</taxon>
        <taxon>Rhabditida</taxon>
        <taxon>Tylenchina</taxon>
        <taxon>Panagrolaimomorpha</taxon>
        <taxon>Panagrolaimoidea</taxon>
        <taxon>Panagrolaimidae</taxon>
        <taxon>Panagrolaimus</taxon>
    </lineage>
</organism>
<evidence type="ECO:0000313" key="2">
    <source>
        <dbReference type="WBParaSite" id="PS1159_v2.g11497.t1"/>
    </source>
</evidence>
<proteinExistence type="predicted"/>
<dbReference type="Proteomes" id="UP000887580">
    <property type="component" value="Unplaced"/>
</dbReference>
<dbReference type="WBParaSite" id="PS1159_v2.g11497.t1">
    <property type="protein sequence ID" value="PS1159_v2.g11497.t1"/>
    <property type="gene ID" value="PS1159_v2.g11497"/>
</dbReference>
<protein>
    <submittedName>
        <fullName evidence="2">Uncharacterized protein</fullName>
    </submittedName>
</protein>
<reference evidence="2" key="1">
    <citation type="submission" date="2022-11" db="UniProtKB">
        <authorList>
            <consortium name="WormBaseParasite"/>
        </authorList>
    </citation>
    <scope>IDENTIFICATION</scope>
</reference>
<name>A0AC35EYZ8_9BILA</name>
<accession>A0AC35EYZ8</accession>
<evidence type="ECO:0000313" key="1">
    <source>
        <dbReference type="Proteomes" id="UP000887580"/>
    </source>
</evidence>